<feature type="transmembrane region" description="Helical" evidence="9">
    <location>
        <begin position="256"/>
        <end position="274"/>
    </location>
</feature>
<dbReference type="AlphaFoldDB" id="A0A6J4TNS8"/>
<reference evidence="11" key="1">
    <citation type="submission" date="2020-02" db="EMBL/GenBank/DDBJ databases">
        <authorList>
            <person name="Meier V. D."/>
        </authorList>
    </citation>
    <scope>NUCLEOTIDE SEQUENCE</scope>
    <source>
        <strain evidence="11">AVDCRST_MAG23</strain>
    </source>
</reference>
<dbReference type="PANTHER" id="PTHR23517">
    <property type="entry name" value="RESISTANCE PROTEIN MDTM, PUTATIVE-RELATED-RELATED"/>
    <property type="match status" value="1"/>
</dbReference>
<gene>
    <name evidence="11" type="ORF">AVDCRST_MAG23-758</name>
</gene>
<keyword evidence="6 9" id="KW-1133">Transmembrane helix</keyword>
<evidence type="ECO:0000313" key="11">
    <source>
        <dbReference type="EMBL" id="CAA9528158.1"/>
    </source>
</evidence>
<feature type="transmembrane region" description="Helical" evidence="9">
    <location>
        <begin position="339"/>
        <end position="358"/>
    </location>
</feature>
<feature type="transmembrane region" description="Helical" evidence="9">
    <location>
        <begin position="90"/>
        <end position="113"/>
    </location>
</feature>
<evidence type="ECO:0000256" key="2">
    <source>
        <dbReference type="ARBA" id="ARBA00022448"/>
    </source>
</evidence>
<proteinExistence type="predicted"/>
<dbReference type="InterPro" id="IPR000109">
    <property type="entry name" value="POT_fam"/>
</dbReference>
<keyword evidence="4 9" id="KW-0812">Transmembrane</keyword>
<keyword evidence="2" id="KW-0813">Transport</keyword>
<evidence type="ECO:0000259" key="10">
    <source>
        <dbReference type="PROSITE" id="PS50850"/>
    </source>
</evidence>
<feature type="transmembrane region" description="Helical" evidence="9">
    <location>
        <begin position="370"/>
        <end position="395"/>
    </location>
</feature>
<feature type="domain" description="Major facilitator superfamily (MFS) profile" evidence="10">
    <location>
        <begin position="55"/>
        <end position="462"/>
    </location>
</feature>
<dbReference type="InterPro" id="IPR005279">
    <property type="entry name" value="Dipep/tripep_permease"/>
</dbReference>
<sequence>MTLTEPTPELDPSTRSGTTSDRHDRAFLGHPKGLGYLAFTEAWERFSFYGMQALLVLYMTKELLLAGHVENVAGFEALRAFYGGIDGQPLASAIFGTYAASVYLTPILGGFLADRVLGKRRTVLLGAITMAVGHFLMAFEVTFLLALLCLVLGSGMFKGNIASQVGSLYKPEDLRRADAFQIFYLGINAGVIASPLVVGTLGEKVGWHWGFGAAGVGMLIGLAIYVAGQKYLPREHFEAQGRAERAAAPRLQRHDWTAVVALILLIPVLAVAIVPNNQIFNAYLIWGDRAFDLTFMGTKLPTSWLVTLDAVVSVSFLAGVALFYRWYGKRRREPDEVTKIIIGSAFSVLGMLCLVAAASTTPPGEKIGLFWPVMFHLLNSIGFAHMLPVSLALFAKVAPKAINATVIGLYYLAFFGANALVGYVGGWFETMPTTSFWLLHAGFAAVAGVAFLAFKLVLGKRMVASDTDEREQLEADALASRPV</sequence>
<keyword evidence="3" id="KW-1003">Cell membrane</keyword>
<dbReference type="GO" id="GO:0015833">
    <property type="term" value="P:peptide transport"/>
    <property type="evidence" value="ECO:0007669"/>
    <property type="project" value="UniProtKB-KW"/>
</dbReference>
<evidence type="ECO:0000256" key="7">
    <source>
        <dbReference type="ARBA" id="ARBA00023136"/>
    </source>
</evidence>
<evidence type="ECO:0000256" key="6">
    <source>
        <dbReference type="ARBA" id="ARBA00022989"/>
    </source>
</evidence>
<evidence type="ECO:0000256" key="9">
    <source>
        <dbReference type="SAM" id="Phobius"/>
    </source>
</evidence>
<accession>A0A6J4TNS8</accession>
<feature type="transmembrane region" description="Helical" evidence="9">
    <location>
        <begin position="182"/>
        <end position="201"/>
    </location>
</feature>
<dbReference type="GO" id="GO:0005886">
    <property type="term" value="C:plasma membrane"/>
    <property type="evidence" value="ECO:0007669"/>
    <property type="project" value="UniProtKB-SubCell"/>
</dbReference>
<dbReference type="Pfam" id="PF00854">
    <property type="entry name" value="PTR2"/>
    <property type="match status" value="1"/>
</dbReference>
<evidence type="ECO:0000256" key="3">
    <source>
        <dbReference type="ARBA" id="ARBA00022475"/>
    </source>
</evidence>
<dbReference type="NCBIfam" id="TIGR00924">
    <property type="entry name" value="yjdL_sub1_fam"/>
    <property type="match status" value="1"/>
</dbReference>
<dbReference type="SUPFAM" id="SSF103473">
    <property type="entry name" value="MFS general substrate transporter"/>
    <property type="match status" value="1"/>
</dbReference>
<name>A0A6J4TNS8_9SPHN</name>
<feature type="transmembrane region" description="Helical" evidence="9">
    <location>
        <begin position="143"/>
        <end position="161"/>
    </location>
</feature>
<organism evidence="11">
    <name type="scientific">uncultured Sphingosinicella sp</name>
    <dbReference type="NCBI Taxonomy" id="478748"/>
    <lineage>
        <taxon>Bacteria</taxon>
        <taxon>Pseudomonadati</taxon>
        <taxon>Pseudomonadota</taxon>
        <taxon>Alphaproteobacteria</taxon>
        <taxon>Sphingomonadales</taxon>
        <taxon>Sphingosinicellaceae</taxon>
        <taxon>Sphingosinicella</taxon>
        <taxon>environmental samples</taxon>
    </lineage>
</organism>
<dbReference type="PANTHER" id="PTHR23517:SF15">
    <property type="entry name" value="PROTON-DEPENDENT OLIGOPEPTIDE FAMILY TRANSPORT PROTEIN"/>
    <property type="match status" value="1"/>
</dbReference>
<evidence type="ECO:0000256" key="5">
    <source>
        <dbReference type="ARBA" id="ARBA00022856"/>
    </source>
</evidence>
<evidence type="ECO:0000256" key="8">
    <source>
        <dbReference type="SAM" id="MobiDB-lite"/>
    </source>
</evidence>
<protein>
    <submittedName>
        <fullName evidence="11">Di-tripeptide/cation symporter</fullName>
    </submittedName>
</protein>
<dbReference type="InterPro" id="IPR020846">
    <property type="entry name" value="MFS_dom"/>
</dbReference>
<feature type="region of interest" description="Disordered" evidence="8">
    <location>
        <begin position="1"/>
        <end position="26"/>
    </location>
</feature>
<dbReference type="CDD" id="cd17346">
    <property type="entry name" value="MFS_DtpA_like"/>
    <property type="match status" value="1"/>
</dbReference>
<keyword evidence="5" id="KW-0653">Protein transport</keyword>
<dbReference type="PROSITE" id="PS50850">
    <property type="entry name" value="MFS"/>
    <property type="match status" value="1"/>
</dbReference>
<dbReference type="InterPro" id="IPR050171">
    <property type="entry name" value="MFS_Transporters"/>
</dbReference>
<keyword evidence="7 9" id="KW-0472">Membrane</keyword>
<evidence type="ECO:0000256" key="1">
    <source>
        <dbReference type="ARBA" id="ARBA00004651"/>
    </source>
</evidence>
<dbReference type="InterPro" id="IPR036259">
    <property type="entry name" value="MFS_trans_sf"/>
</dbReference>
<dbReference type="EMBL" id="CADCWD010000030">
    <property type="protein sequence ID" value="CAA9528158.1"/>
    <property type="molecule type" value="Genomic_DNA"/>
</dbReference>
<dbReference type="Gene3D" id="1.20.1250.20">
    <property type="entry name" value="MFS general substrate transporter like domains"/>
    <property type="match status" value="2"/>
</dbReference>
<evidence type="ECO:0000256" key="4">
    <source>
        <dbReference type="ARBA" id="ARBA00022692"/>
    </source>
</evidence>
<keyword evidence="5" id="KW-0571">Peptide transport</keyword>
<feature type="transmembrane region" description="Helical" evidence="9">
    <location>
        <begin position="207"/>
        <end position="227"/>
    </location>
</feature>
<dbReference type="GO" id="GO:1904680">
    <property type="term" value="F:peptide transmembrane transporter activity"/>
    <property type="evidence" value="ECO:0007669"/>
    <property type="project" value="InterPro"/>
</dbReference>
<comment type="subcellular location">
    <subcellularLocation>
        <location evidence="1">Cell membrane</location>
        <topology evidence="1">Multi-pass membrane protein</topology>
    </subcellularLocation>
</comment>
<feature type="transmembrane region" description="Helical" evidence="9">
    <location>
        <begin position="304"/>
        <end position="327"/>
    </location>
</feature>
<feature type="transmembrane region" description="Helical" evidence="9">
    <location>
        <begin position="434"/>
        <end position="454"/>
    </location>
</feature>
<feature type="transmembrane region" description="Helical" evidence="9">
    <location>
        <begin position="407"/>
        <end position="428"/>
    </location>
</feature>